<feature type="site" description="Contributes to redox potential value" evidence="7">
    <location>
        <position position="41"/>
    </location>
</feature>
<comment type="similarity">
    <text evidence="1 6">Belongs to the thioredoxin family.</text>
</comment>
<keyword evidence="5 8" id="KW-0676">Redox-active center</keyword>
<reference evidence="10 11" key="1">
    <citation type="submission" date="2018-11" db="EMBL/GenBank/DDBJ databases">
        <title>The genome draft of YIM 96095.</title>
        <authorList>
            <person name="Tang S.-K."/>
            <person name="Chunyu W.-X."/>
            <person name="Feng Y.-Z."/>
        </authorList>
    </citation>
    <scope>NUCLEOTIDE SEQUENCE [LARGE SCALE GENOMIC DNA]</scope>
    <source>
        <strain evidence="10 11">YIM 96095</strain>
    </source>
</reference>
<dbReference type="InterPro" id="IPR017937">
    <property type="entry name" value="Thioredoxin_CS"/>
</dbReference>
<dbReference type="OrthoDB" id="9790390at2"/>
<comment type="caution">
    <text evidence="10">The sequence shown here is derived from an EMBL/GenBank/DDBJ whole genome shotgun (WGS) entry which is preliminary data.</text>
</comment>
<feature type="site" description="Contributes to redox potential value" evidence="7">
    <location>
        <position position="40"/>
    </location>
</feature>
<dbReference type="SUPFAM" id="SSF52833">
    <property type="entry name" value="Thioredoxin-like"/>
    <property type="match status" value="1"/>
</dbReference>
<dbReference type="GO" id="GO:0015035">
    <property type="term" value="F:protein-disulfide reductase activity"/>
    <property type="evidence" value="ECO:0007669"/>
    <property type="project" value="InterPro"/>
</dbReference>
<gene>
    <name evidence="10" type="ORF">EFW17_00645</name>
</gene>
<feature type="active site" description="Nucleophile" evidence="7">
    <location>
        <position position="39"/>
    </location>
</feature>
<evidence type="ECO:0000256" key="6">
    <source>
        <dbReference type="PIRNR" id="PIRNR000077"/>
    </source>
</evidence>
<dbReference type="CDD" id="cd02947">
    <property type="entry name" value="TRX_family"/>
    <property type="match status" value="1"/>
</dbReference>
<dbReference type="PROSITE" id="PS00194">
    <property type="entry name" value="THIOREDOXIN_1"/>
    <property type="match status" value="1"/>
</dbReference>
<dbReference type="InterPro" id="IPR036249">
    <property type="entry name" value="Thioredoxin-like_sf"/>
</dbReference>
<evidence type="ECO:0000256" key="7">
    <source>
        <dbReference type="PIRSR" id="PIRSR000077-1"/>
    </source>
</evidence>
<evidence type="ECO:0000256" key="4">
    <source>
        <dbReference type="ARBA" id="ARBA00023157"/>
    </source>
</evidence>
<keyword evidence="2" id="KW-0813">Transport</keyword>
<dbReference type="PANTHER" id="PTHR45663:SF11">
    <property type="entry name" value="GEO12009P1"/>
    <property type="match status" value="1"/>
</dbReference>
<dbReference type="FunFam" id="3.40.30.10:FF:000001">
    <property type="entry name" value="Thioredoxin"/>
    <property type="match status" value="1"/>
</dbReference>
<feature type="disulfide bond" description="Redox-active" evidence="8">
    <location>
        <begin position="39"/>
        <end position="42"/>
    </location>
</feature>
<dbReference type="Pfam" id="PF00085">
    <property type="entry name" value="Thioredoxin"/>
    <property type="match status" value="1"/>
</dbReference>
<keyword evidence="4 8" id="KW-1015">Disulfide bond</keyword>
<dbReference type="Gene3D" id="3.40.30.10">
    <property type="entry name" value="Glutaredoxin"/>
    <property type="match status" value="1"/>
</dbReference>
<dbReference type="PANTHER" id="PTHR45663">
    <property type="entry name" value="GEO12009P1"/>
    <property type="match status" value="1"/>
</dbReference>
<evidence type="ECO:0000256" key="2">
    <source>
        <dbReference type="ARBA" id="ARBA00022448"/>
    </source>
</evidence>
<sequence>MPLTSSVPGEVPAVSDETFAREVLQSDTPVLVDFWAEWCPHCRMVGQVVAEIAEERAGSLTVRSFNADENPTTMLTYRVMALPTLLLFRDGQPVLSIVGARSKARILSDLDAALAD</sequence>
<keyword evidence="11" id="KW-1185">Reference proteome</keyword>
<evidence type="ECO:0000259" key="9">
    <source>
        <dbReference type="PROSITE" id="PS51352"/>
    </source>
</evidence>
<evidence type="ECO:0000256" key="5">
    <source>
        <dbReference type="ARBA" id="ARBA00023284"/>
    </source>
</evidence>
<dbReference type="AlphaFoldDB" id="A0A3N0EHR4"/>
<dbReference type="RefSeq" id="WP_123199237.1">
    <property type="nucleotide sequence ID" value="NZ_RJMB01000001.1"/>
</dbReference>
<evidence type="ECO:0000256" key="3">
    <source>
        <dbReference type="ARBA" id="ARBA00022982"/>
    </source>
</evidence>
<evidence type="ECO:0000256" key="8">
    <source>
        <dbReference type="PIRSR" id="PIRSR000077-4"/>
    </source>
</evidence>
<feature type="active site" description="Nucleophile" evidence="7">
    <location>
        <position position="42"/>
    </location>
</feature>
<dbReference type="PIRSF" id="PIRSF000077">
    <property type="entry name" value="Thioredoxin"/>
    <property type="match status" value="1"/>
</dbReference>
<proteinExistence type="inferred from homology"/>
<dbReference type="Proteomes" id="UP000269198">
    <property type="component" value="Unassembled WGS sequence"/>
</dbReference>
<organism evidence="10 11">
    <name type="scientific">Halostreptopolyspora alba</name>
    <dbReference type="NCBI Taxonomy" id="2487137"/>
    <lineage>
        <taxon>Bacteria</taxon>
        <taxon>Bacillati</taxon>
        <taxon>Actinomycetota</taxon>
        <taxon>Actinomycetes</taxon>
        <taxon>Streptosporangiales</taxon>
        <taxon>Nocardiopsidaceae</taxon>
        <taxon>Halostreptopolyspora</taxon>
    </lineage>
</organism>
<keyword evidence="3" id="KW-0249">Electron transport</keyword>
<dbReference type="InterPro" id="IPR013766">
    <property type="entry name" value="Thioredoxin_domain"/>
</dbReference>
<dbReference type="GO" id="GO:0005829">
    <property type="term" value="C:cytosol"/>
    <property type="evidence" value="ECO:0007669"/>
    <property type="project" value="TreeGrafter"/>
</dbReference>
<protein>
    <recommendedName>
        <fullName evidence="6">Thioredoxin</fullName>
    </recommendedName>
</protein>
<dbReference type="GO" id="GO:0045454">
    <property type="term" value="P:cell redox homeostasis"/>
    <property type="evidence" value="ECO:0007669"/>
    <property type="project" value="TreeGrafter"/>
</dbReference>
<dbReference type="EMBL" id="RJMB01000001">
    <property type="protein sequence ID" value="RNL87372.1"/>
    <property type="molecule type" value="Genomic_DNA"/>
</dbReference>
<dbReference type="PROSITE" id="PS51352">
    <property type="entry name" value="THIOREDOXIN_2"/>
    <property type="match status" value="1"/>
</dbReference>
<accession>A0A3N0EHR4</accession>
<name>A0A3N0EHR4_9ACTN</name>
<feature type="domain" description="Thioredoxin" evidence="9">
    <location>
        <begin position="1"/>
        <end position="115"/>
    </location>
</feature>
<feature type="site" description="Deprotonates C-terminal active site Cys" evidence="7">
    <location>
        <position position="33"/>
    </location>
</feature>
<dbReference type="InterPro" id="IPR005746">
    <property type="entry name" value="Thioredoxin"/>
</dbReference>
<evidence type="ECO:0000313" key="11">
    <source>
        <dbReference type="Proteomes" id="UP000269198"/>
    </source>
</evidence>
<dbReference type="PRINTS" id="PR00421">
    <property type="entry name" value="THIOREDOXIN"/>
</dbReference>
<evidence type="ECO:0000313" key="10">
    <source>
        <dbReference type="EMBL" id="RNL87372.1"/>
    </source>
</evidence>
<evidence type="ECO:0000256" key="1">
    <source>
        <dbReference type="ARBA" id="ARBA00008987"/>
    </source>
</evidence>